<comment type="caution">
    <text evidence="9">The sequence shown here is derived from an EMBL/GenBank/DDBJ whole genome shotgun (WGS) entry which is preliminary data.</text>
</comment>
<dbReference type="PROSITE" id="PS00059">
    <property type="entry name" value="ADH_ZINC"/>
    <property type="match status" value="1"/>
</dbReference>
<organism evidence="9 10">
    <name type="scientific">Aspergillus pseudoustus</name>
    <dbReference type="NCBI Taxonomy" id="1810923"/>
    <lineage>
        <taxon>Eukaryota</taxon>
        <taxon>Fungi</taxon>
        <taxon>Dikarya</taxon>
        <taxon>Ascomycota</taxon>
        <taxon>Pezizomycotina</taxon>
        <taxon>Eurotiomycetes</taxon>
        <taxon>Eurotiomycetidae</taxon>
        <taxon>Eurotiales</taxon>
        <taxon>Aspergillaceae</taxon>
        <taxon>Aspergillus</taxon>
        <taxon>Aspergillus subgen. Nidulantes</taxon>
    </lineage>
</organism>
<evidence type="ECO:0000256" key="5">
    <source>
        <dbReference type="ARBA" id="ARBA00023002"/>
    </source>
</evidence>
<dbReference type="CDD" id="cd08233">
    <property type="entry name" value="butanediol_DH_like"/>
    <property type="match status" value="1"/>
</dbReference>
<protein>
    <recommendedName>
        <fullName evidence="11">Chaperonin 10-like protein</fullName>
    </recommendedName>
</protein>
<reference evidence="9 10" key="1">
    <citation type="submission" date="2024-07" db="EMBL/GenBank/DDBJ databases">
        <title>Section-level genome sequencing and comparative genomics of Aspergillus sections Usti and Cavernicolus.</title>
        <authorList>
            <consortium name="Lawrence Berkeley National Laboratory"/>
            <person name="Nybo J.L."/>
            <person name="Vesth T.C."/>
            <person name="Theobald S."/>
            <person name="Frisvad J.C."/>
            <person name="Larsen T.O."/>
            <person name="Kjaerboelling I."/>
            <person name="Rothschild-Mancinelli K."/>
            <person name="Lyhne E.K."/>
            <person name="Kogle M.E."/>
            <person name="Barry K."/>
            <person name="Clum A."/>
            <person name="Na H."/>
            <person name="Ledsgaard L."/>
            <person name="Lin J."/>
            <person name="Lipzen A."/>
            <person name="Kuo A."/>
            <person name="Riley R."/>
            <person name="Mondo S."/>
            <person name="Labutti K."/>
            <person name="Haridas S."/>
            <person name="Pangalinan J."/>
            <person name="Salamov A.A."/>
            <person name="Simmons B.A."/>
            <person name="Magnuson J.K."/>
            <person name="Chen J."/>
            <person name="Drula E."/>
            <person name="Henrissat B."/>
            <person name="Wiebenga A."/>
            <person name="Lubbers R.J."/>
            <person name="Gomes A.C."/>
            <person name="Makela M.R."/>
            <person name="Stajich J."/>
            <person name="Grigoriev I.V."/>
            <person name="Mortensen U.H."/>
            <person name="De Vries R.P."/>
            <person name="Baker S.E."/>
            <person name="Andersen M.R."/>
        </authorList>
    </citation>
    <scope>NUCLEOTIDE SEQUENCE [LARGE SCALE GENOMIC DNA]</scope>
    <source>
        <strain evidence="9 10">CBS 123904</strain>
    </source>
</reference>
<comment type="similarity">
    <text evidence="2 6">Belongs to the zinc-containing alcohol dehydrogenase family.</text>
</comment>
<comment type="cofactor">
    <cofactor evidence="1 6">
        <name>Zn(2+)</name>
        <dbReference type="ChEBI" id="CHEBI:29105"/>
    </cofactor>
</comment>
<dbReference type="InterPro" id="IPR013154">
    <property type="entry name" value="ADH-like_N"/>
</dbReference>
<keyword evidence="4 6" id="KW-0862">Zinc</keyword>
<evidence type="ECO:0000259" key="8">
    <source>
        <dbReference type="Pfam" id="PF08240"/>
    </source>
</evidence>
<dbReference type="Pfam" id="PF00107">
    <property type="entry name" value="ADH_zinc_N"/>
    <property type="match status" value="1"/>
</dbReference>
<evidence type="ECO:0000313" key="9">
    <source>
        <dbReference type="EMBL" id="KAL2846376.1"/>
    </source>
</evidence>
<name>A0ABR4K248_9EURO</name>
<evidence type="ECO:0000256" key="1">
    <source>
        <dbReference type="ARBA" id="ARBA00001947"/>
    </source>
</evidence>
<evidence type="ECO:0000256" key="4">
    <source>
        <dbReference type="ARBA" id="ARBA00022833"/>
    </source>
</evidence>
<evidence type="ECO:0000256" key="6">
    <source>
        <dbReference type="RuleBase" id="RU361277"/>
    </source>
</evidence>
<feature type="domain" description="Alcohol dehydrogenase-like N-terminal" evidence="8">
    <location>
        <begin position="23"/>
        <end position="154"/>
    </location>
</feature>
<dbReference type="SUPFAM" id="SSF50129">
    <property type="entry name" value="GroES-like"/>
    <property type="match status" value="1"/>
</dbReference>
<keyword evidence="3 6" id="KW-0479">Metal-binding</keyword>
<dbReference type="InterPro" id="IPR036291">
    <property type="entry name" value="NAD(P)-bd_dom_sf"/>
</dbReference>
<dbReference type="SUPFAM" id="SSF51735">
    <property type="entry name" value="NAD(P)-binding Rossmann-fold domains"/>
    <property type="match status" value="1"/>
</dbReference>
<proteinExistence type="inferred from homology"/>
<evidence type="ECO:0000259" key="7">
    <source>
        <dbReference type="Pfam" id="PF00107"/>
    </source>
</evidence>
<accession>A0ABR4K248</accession>
<evidence type="ECO:0008006" key="11">
    <source>
        <dbReference type="Google" id="ProtNLM"/>
    </source>
</evidence>
<dbReference type="InterPro" id="IPR002328">
    <property type="entry name" value="ADH_Zn_CS"/>
</dbReference>
<evidence type="ECO:0000256" key="3">
    <source>
        <dbReference type="ARBA" id="ARBA00022723"/>
    </source>
</evidence>
<sequence length="371" mass="39158">MHCTRLIPKKTHLLFSHNRICGSDQVRIRIAYCGTCGSDIHEHQAGPILAPQPNSPNPYTGVSLPVTLGHEMSGTITEIGSAVRAAAAKHNNYSNKNNKSLCVGQKVVVNPLVAHPQHAARPAAGGAYYGISADGGGLSSQIVVAAENVVPVPDNVDLRVAALAEPLAVACHMIERSRFIAGDDVLILGSGPIGLALLILLRGKGSRKVIMAEVSELRISQAERLGAGSVVNPFARHNNGPDPVLCEVLKATKEGVDIAFDASGSQATLDTAIALVRPGGTIFNVAIHEKPLSISLNDISISEKRLTGGICYLRKDFEEVLGLLSSGGLPAEEMITFVVPLSDAIERGFQELIVNKTSHVKILIQPDTGLI</sequence>
<feature type="domain" description="Alcohol dehydrogenase-like C-terminal" evidence="7">
    <location>
        <begin position="192"/>
        <end position="325"/>
    </location>
</feature>
<dbReference type="EMBL" id="JBFXLU010000064">
    <property type="protein sequence ID" value="KAL2846376.1"/>
    <property type="molecule type" value="Genomic_DNA"/>
</dbReference>
<dbReference type="Gene3D" id="3.90.180.10">
    <property type="entry name" value="Medium-chain alcohol dehydrogenases, catalytic domain"/>
    <property type="match status" value="1"/>
</dbReference>
<dbReference type="Pfam" id="PF08240">
    <property type="entry name" value="ADH_N"/>
    <property type="match status" value="1"/>
</dbReference>
<evidence type="ECO:0000313" key="10">
    <source>
        <dbReference type="Proteomes" id="UP001610446"/>
    </source>
</evidence>
<dbReference type="InterPro" id="IPR013149">
    <property type="entry name" value="ADH-like_C"/>
</dbReference>
<dbReference type="Gene3D" id="3.40.50.720">
    <property type="entry name" value="NAD(P)-binding Rossmann-like Domain"/>
    <property type="match status" value="1"/>
</dbReference>
<keyword evidence="10" id="KW-1185">Reference proteome</keyword>
<evidence type="ECO:0000256" key="2">
    <source>
        <dbReference type="ARBA" id="ARBA00008072"/>
    </source>
</evidence>
<dbReference type="PANTHER" id="PTHR43161">
    <property type="entry name" value="SORBITOL DEHYDROGENASE"/>
    <property type="match status" value="1"/>
</dbReference>
<dbReference type="InterPro" id="IPR011032">
    <property type="entry name" value="GroES-like_sf"/>
</dbReference>
<dbReference type="PANTHER" id="PTHR43161:SF23">
    <property type="entry name" value="(R,R)-BUTANEDIOL DEHYDROGENASE-RELATED"/>
    <property type="match status" value="1"/>
</dbReference>
<gene>
    <name evidence="9" type="ORF">BJY01DRAFT_263340</name>
</gene>
<keyword evidence="5" id="KW-0560">Oxidoreductase</keyword>
<dbReference type="Proteomes" id="UP001610446">
    <property type="component" value="Unassembled WGS sequence"/>
</dbReference>